<dbReference type="PROSITE" id="PS50181">
    <property type="entry name" value="FBOX"/>
    <property type="match status" value="1"/>
</dbReference>
<accession>A0A815T3X6</accession>
<reference evidence="3" key="1">
    <citation type="submission" date="2021-02" db="EMBL/GenBank/DDBJ databases">
        <authorList>
            <person name="Nowell W R."/>
        </authorList>
    </citation>
    <scope>NUCLEOTIDE SEQUENCE</scope>
</reference>
<gene>
    <name evidence="3" type="ORF">EDS130_LOCUS42588</name>
    <name evidence="2" type="ORF">XAT740_LOCUS33488</name>
</gene>
<sequence>MDEHGVNLLDLPTEILFIILKKLDNLEVLYSLLGVNSQRLDIVVRDQIFTIEFGSMEYIIRTAHYPNLQHLEIFNFKEAILSRHFVDHALFQHSFTQQITCLILNVNEDVETIDRVYTKDVYAIVLSVFKNLKSLTIVAQSSVENCPCLSLYDLPLHTFSSSTLTKLSVNVHDLYDVCALLDGRLKQLTTLTVQIEAIDDSMRIPYNSNDLPNFKCFSLTCYKCFKGFNNPIVPLLQCMKYLEDLSLYLHIYGGSTFISGTCLDNEILVYLPQLHSFTFYIASNNAITNSATRVLHSDIEQTFKNLRHWQVAFMVDYFEPYKMICRVFSLPFKFHLLEHIGNNIPNIIFNSVTHLKLWDKDPFRYEFFCRLTRAFPFLKNLSICNIKPSFLGQRYHLRDKDWCSIVEYPHLISLDIERANISYVEQFLNETKTHLPNLIELKATYMSLEDVTKNFTQDQTRRNCAGVKRLFVDMPMVYKDCVYRYFPSLRV</sequence>
<organism evidence="3 5">
    <name type="scientific">Adineta ricciae</name>
    <name type="common">Rotifer</name>
    <dbReference type="NCBI Taxonomy" id="249248"/>
    <lineage>
        <taxon>Eukaryota</taxon>
        <taxon>Metazoa</taxon>
        <taxon>Spiralia</taxon>
        <taxon>Gnathifera</taxon>
        <taxon>Rotifera</taxon>
        <taxon>Eurotatoria</taxon>
        <taxon>Bdelloidea</taxon>
        <taxon>Adinetida</taxon>
        <taxon>Adinetidae</taxon>
        <taxon>Adineta</taxon>
    </lineage>
</organism>
<proteinExistence type="predicted"/>
<dbReference type="Proteomes" id="UP000663852">
    <property type="component" value="Unassembled WGS sequence"/>
</dbReference>
<dbReference type="InterPro" id="IPR001810">
    <property type="entry name" value="F-box_dom"/>
</dbReference>
<dbReference type="EMBL" id="CAJNOR010003200">
    <property type="protein sequence ID" value="CAF1388865.1"/>
    <property type="molecule type" value="Genomic_DNA"/>
</dbReference>
<comment type="caution">
    <text evidence="3">The sequence shown here is derived from an EMBL/GenBank/DDBJ whole genome shotgun (WGS) entry which is preliminary data.</text>
</comment>
<evidence type="ECO:0000313" key="4">
    <source>
        <dbReference type="Proteomes" id="UP000663828"/>
    </source>
</evidence>
<dbReference type="Proteomes" id="UP000663828">
    <property type="component" value="Unassembled WGS sequence"/>
</dbReference>
<evidence type="ECO:0000313" key="3">
    <source>
        <dbReference type="EMBL" id="CAF1500280.1"/>
    </source>
</evidence>
<dbReference type="OrthoDB" id="10011795at2759"/>
<evidence type="ECO:0000259" key="1">
    <source>
        <dbReference type="PROSITE" id="PS50181"/>
    </source>
</evidence>
<protein>
    <recommendedName>
        <fullName evidence="1">F-box domain-containing protein</fullName>
    </recommendedName>
</protein>
<name>A0A815T3X6_ADIRI</name>
<keyword evidence="4" id="KW-1185">Reference proteome</keyword>
<dbReference type="AlphaFoldDB" id="A0A815T3X6"/>
<evidence type="ECO:0000313" key="2">
    <source>
        <dbReference type="EMBL" id="CAF1388865.1"/>
    </source>
</evidence>
<dbReference type="EMBL" id="CAJNOJ010000631">
    <property type="protein sequence ID" value="CAF1500280.1"/>
    <property type="molecule type" value="Genomic_DNA"/>
</dbReference>
<evidence type="ECO:0000313" key="5">
    <source>
        <dbReference type="Proteomes" id="UP000663852"/>
    </source>
</evidence>
<feature type="domain" description="F-box" evidence="1">
    <location>
        <begin position="5"/>
        <end position="52"/>
    </location>
</feature>
<dbReference type="SUPFAM" id="SSF52047">
    <property type="entry name" value="RNI-like"/>
    <property type="match status" value="1"/>
</dbReference>